<evidence type="ECO:0000259" key="4">
    <source>
        <dbReference type="PROSITE" id="PS50948"/>
    </source>
</evidence>
<sequence>MDYSREQLKKKSGDTSRFTNFSETDEDEEEDEGPYEESDEYDSEMDDFIDDSIVDDLQREDFEESLKLINPRYDKKKWKMREMMIDDRKMDARYKDIETEEKLSAKIGLYEDIREARRAANKSDNALNHVHIPPSCSSPSFYIEQKSVVEGKIIESLSIPLLDECIRKCQRNPDCGGANFLLDLTDEPLCLLVDTQKPGMASATPMSDSIMYGIHQYCPHADGHNKTATYDSTQCSFLRVNQAGFTDLFDVILDGVEAKGVCEQKCLDSMRFNQHSRKHSAAICRSYVYDTDSQKCYLSHVSQRAFGRNVLENINPNLFSGDLDNCMQFKLSCKARSLILSGKSMKLFRGFVRSKRNKSILCERKINETNHFNVDIPFVHPSPTYSGLLMIKEGSTDMITVHDKMINVNCRLHQASDKPQSNRLLNVRFHVEQDNFTDATPLLSDEAHTRASTVPSLVFTTAAPLPKYRLEVVDKQGILADTVDVNDMGYLQITLEDQDQQEHRDAARYFSVSELVAENTGGKGKIELIDSAGCVSNPAIVKSLQRTSRNQMRIGILFGGFRDQAKVAYQALVKPCVYSCVPECNKQFFVGDKFPEESNLGP</sequence>
<dbReference type="PANTHER" id="PTHR47327:SF17">
    <property type="entry name" value="CUTICLIN-LIKE"/>
    <property type="match status" value="1"/>
</dbReference>
<dbReference type="SMART" id="SM00473">
    <property type="entry name" value="PAN_AP"/>
    <property type="match status" value="2"/>
</dbReference>
<proteinExistence type="inferred from homology"/>
<evidence type="ECO:0000256" key="3">
    <source>
        <dbReference type="SAM" id="MobiDB-lite"/>
    </source>
</evidence>
<dbReference type="InterPro" id="IPR052774">
    <property type="entry name" value="Celegans_DevNeuronal_Protein"/>
</dbReference>
<dbReference type="GO" id="GO:0009653">
    <property type="term" value="P:anatomical structure morphogenesis"/>
    <property type="evidence" value="ECO:0007669"/>
    <property type="project" value="TreeGrafter"/>
</dbReference>
<dbReference type="Pfam" id="PF08243">
    <property type="entry name" value="SPT2"/>
    <property type="match status" value="1"/>
</dbReference>
<evidence type="ECO:0000313" key="6">
    <source>
        <dbReference type="WBParaSite" id="jg9070"/>
    </source>
</evidence>
<feature type="compositionally biased region" description="Basic and acidic residues" evidence="3">
    <location>
        <begin position="1"/>
        <end position="14"/>
    </location>
</feature>
<evidence type="ECO:0000256" key="2">
    <source>
        <dbReference type="ARBA" id="ARBA00023054"/>
    </source>
</evidence>
<dbReference type="InterPro" id="IPR013256">
    <property type="entry name" value="Chromatin_SPT2"/>
</dbReference>
<dbReference type="Proteomes" id="UP000887574">
    <property type="component" value="Unplaced"/>
</dbReference>
<dbReference type="InterPro" id="IPR003609">
    <property type="entry name" value="Pan_app"/>
</dbReference>
<feature type="compositionally biased region" description="Acidic residues" evidence="3">
    <location>
        <begin position="23"/>
        <end position="45"/>
    </location>
</feature>
<feature type="domain" description="Apple" evidence="4">
    <location>
        <begin position="235"/>
        <end position="323"/>
    </location>
</feature>
<keyword evidence="5" id="KW-1185">Reference proteome</keyword>
<keyword evidence="2" id="KW-0175">Coiled coil</keyword>
<organism evidence="5 6">
    <name type="scientific">Ditylenchus dipsaci</name>
    <dbReference type="NCBI Taxonomy" id="166011"/>
    <lineage>
        <taxon>Eukaryota</taxon>
        <taxon>Metazoa</taxon>
        <taxon>Ecdysozoa</taxon>
        <taxon>Nematoda</taxon>
        <taxon>Chromadorea</taxon>
        <taxon>Rhabditida</taxon>
        <taxon>Tylenchina</taxon>
        <taxon>Tylenchomorpha</taxon>
        <taxon>Sphaerularioidea</taxon>
        <taxon>Anguinidae</taxon>
        <taxon>Anguininae</taxon>
        <taxon>Ditylenchus</taxon>
    </lineage>
</organism>
<dbReference type="Gene3D" id="3.50.4.10">
    <property type="entry name" value="Hepatocyte Growth Factor"/>
    <property type="match status" value="1"/>
</dbReference>
<comment type="similarity">
    <text evidence="1">Belongs to the SPT2 family.</text>
</comment>
<protein>
    <submittedName>
        <fullName evidence="6">Protein SPT2 homolog</fullName>
    </submittedName>
</protein>
<dbReference type="PROSITE" id="PS50948">
    <property type="entry name" value="PAN"/>
    <property type="match status" value="2"/>
</dbReference>
<evidence type="ECO:0000313" key="5">
    <source>
        <dbReference type="Proteomes" id="UP000887574"/>
    </source>
</evidence>
<reference evidence="6" key="1">
    <citation type="submission" date="2022-11" db="UniProtKB">
        <authorList>
            <consortium name="WormBaseParasite"/>
        </authorList>
    </citation>
    <scope>IDENTIFICATION</scope>
</reference>
<accession>A0A915EUC0</accession>
<dbReference type="AlphaFoldDB" id="A0A915EUC0"/>
<dbReference type="WBParaSite" id="jg9070">
    <property type="protein sequence ID" value="jg9070"/>
    <property type="gene ID" value="jg9070"/>
</dbReference>
<dbReference type="Pfam" id="PF00024">
    <property type="entry name" value="PAN_1"/>
    <property type="match status" value="1"/>
</dbReference>
<name>A0A915EUC0_9BILA</name>
<dbReference type="SUPFAM" id="SSF57414">
    <property type="entry name" value="Hairpin loop containing domain-like"/>
    <property type="match status" value="1"/>
</dbReference>
<dbReference type="PANTHER" id="PTHR47327">
    <property type="entry name" value="FI18240P1-RELATED"/>
    <property type="match status" value="1"/>
</dbReference>
<evidence type="ECO:0000256" key="1">
    <source>
        <dbReference type="ARBA" id="ARBA00006461"/>
    </source>
</evidence>
<feature type="region of interest" description="Disordered" evidence="3">
    <location>
        <begin position="1"/>
        <end position="45"/>
    </location>
</feature>
<feature type="domain" description="Apple" evidence="4">
    <location>
        <begin position="136"/>
        <end position="218"/>
    </location>
</feature>